<dbReference type="EMBL" id="RBNI01031130">
    <property type="protein sequence ID" value="RUO95379.1"/>
    <property type="molecule type" value="Genomic_DNA"/>
</dbReference>
<dbReference type="Pfam" id="PF13393">
    <property type="entry name" value="tRNA-synt_His"/>
    <property type="match status" value="1"/>
</dbReference>
<dbReference type="GO" id="GO:0006427">
    <property type="term" value="P:histidyl-tRNA aminoacylation"/>
    <property type="evidence" value="ECO:0007669"/>
    <property type="project" value="TreeGrafter"/>
</dbReference>
<dbReference type="AlphaFoldDB" id="A0A432ZYB9"/>
<keyword evidence="7" id="KW-1185">Reference proteome</keyword>
<evidence type="ECO:0000313" key="7">
    <source>
        <dbReference type="Proteomes" id="UP000268093"/>
    </source>
</evidence>
<dbReference type="GO" id="GO:0005737">
    <property type="term" value="C:cytoplasm"/>
    <property type="evidence" value="ECO:0007669"/>
    <property type="project" value="InterPro"/>
</dbReference>
<dbReference type="Proteomes" id="UP000268093">
    <property type="component" value="Unassembled WGS sequence"/>
</dbReference>
<feature type="binding site" evidence="3">
    <location>
        <position position="112"/>
    </location>
    <ligand>
        <name>L-histidine</name>
        <dbReference type="ChEBI" id="CHEBI:57595"/>
    </ligand>
</feature>
<feature type="non-terminal residue" evidence="6">
    <location>
        <position position="1"/>
    </location>
</feature>
<feature type="region of interest" description="Disordered" evidence="4">
    <location>
        <begin position="34"/>
        <end position="57"/>
    </location>
</feature>
<sequence>ISTPILEYASVFERTLGDESDIVGKELYSFQSRSGDKLTMRPEGTAGRHRQSSIEQRSRALPPTEILLPRTHVPVRTAAEGPVSTGAFYGVCFRYANQPIYLPPQFEQFGVELFGHDHPSSDVEIIGMAWTFLKRLGLERSVQDAFDKEPFLFLQLEINSLGDLESRREYKAVLTEYLKANVNNLSEDSVRRLTTNPLRILDSKHPSDRATIASSPLLNTFLSPTSRAHFDAILVGLDALAVPYVVSPRLVRGLDYYEGTVFEFVYVGTQEDQTEKERGLGVQQGTVLAGGRYDGLLGTMSGGKEKVPGIG</sequence>
<reference evidence="6 7" key="1">
    <citation type="journal article" date="2018" name="New Phytol.">
        <title>Phylogenomics of Endogonaceae and evolution of mycorrhizas within Mucoromycota.</title>
        <authorList>
            <person name="Chang Y."/>
            <person name="Desiro A."/>
            <person name="Na H."/>
            <person name="Sandor L."/>
            <person name="Lipzen A."/>
            <person name="Clum A."/>
            <person name="Barry K."/>
            <person name="Grigoriev I.V."/>
            <person name="Martin F.M."/>
            <person name="Stajich J.E."/>
            <person name="Smith M.E."/>
            <person name="Bonito G."/>
            <person name="Spatafora J.W."/>
        </authorList>
    </citation>
    <scope>NUCLEOTIDE SEQUENCE [LARGE SCALE GENOMIC DNA]</scope>
    <source>
        <strain evidence="6 7">GMNB39</strain>
    </source>
</reference>
<dbReference type="InterPro" id="IPR045864">
    <property type="entry name" value="aa-tRNA-synth_II/BPL/LPL"/>
</dbReference>
<dbReference type="SUPFAM" id="SSF55681">
    <property type="entry name" value="Class II aaRS and biotin synthetases"/>
    <property type="match status" value="1"/>
</dbReference>
<accession>A0A432ZYB9</accession>
<dbReference type="EC" id="6.1.1.21" evidence="1"/>
<evidence type="ECO:0000256" key="4">
    <source>
        <dbReference type="SAM" id="MobiDB-lite"/>
    </source>
</evidence>
<dbReference type="Gene3D" id="3.30.930.10">
    <property type="entry name" value="Bira Bifunctional Protein, Domain 2"/>
    <property type="match status" value="1"/>
</dbReference>
<protein>
    <recommendedName>
        <fullName evidence="1">histidine--tRNA ligase</fullName>
        <ecNumber evidence="1">6.1.1.21</ecNumber>
    </recommendedName>
</protein>
<evidence type="ECO:0000256" key="2">
    <source>
        <dbReference type="ARBA" id="ARBA00047639"/>
    </source>
</evidence>
<dbReference type="PIRSF" id="PIRSF001549">
    <property type="entry name" value="His-tRNA_synth"/>
    <property type="match status" value="1"/>
</dbReference>
<gene>
    <name evidence="6" type="ORF">BC936DRAFT_144210</name>
</gene>
<dbReference type="GO" id="GO:0004821">
    <property type="term" value="F:histidine-tRNA ligase activity"/>
    <property type="evidence" value="ECO:0007669"/>
    <property type="project" value="UniProtKB-EC"/>
</dbReference>
<feature type="domain" description="Class II Histidinyl-tRNA synthetase (HisRS)-like catalytic core" evidence="5">
    <location>
        <begin position="105"/>
        <end position="304"/>
    </location>
</feature>
<feature type="binding site" evidence="3">
    <location>
        <position position="108"/>
    </location>
    <ligand>
        <name>L-histidine</name>
        <dbReference type="ChEBI" id="CHEBI:57595"/>
    </ligand>
</feature>
<name>A0A432ZYB9_9FUNG</name>
<comment type="catalytic activity">
    <reaction evidence="2">
        <text>tRNA(His) + L-histidine + ATP = L-histidyl-tRNA(His) + AMP + diphosphate + H(+)</text>
        <dbReference type="Rhea" id="RHEA:17313"/>
        <dbReference type="Rhea" id="RHEA-COMP:9665"/>
        <dbReference type="Rhea" id="RHEA-COMP:9689"/>
        <dbReference type="ChEBI" id="CHEBI:15378"/>
        <dbReference type="ChEBI" id="CHEBI:30616"/>
        <dbReference type="ChEBI" id="CHEBI:33019"/>
        <dbReference type="ChEBI" id="CHEBI:57595"/>
        <dbReference type="ChEBI" id="CHEBI:78442"/>
        <dbReference type="ChEBI" id="CHEBI:78527"/>
        <dbReference type="ChEBI" id="CHEBI:456215"/>
        <dbReference type="EC" id="6.1.1.21"/>
    </reaction>
</comment>
<dbReference type="InterPro" id="IPR004516">
    <property type="entry name" value="HisRS/HisZ"/>
</dbReference>
<organism evidence="6 7">
    <name type="scientific">Jimgerdemannia flammicorona</name>
    <dbReference type="NCBI Taxonomy" id="994334"/>
    <lineage>
        <taxon>Eukaryota</taxon>
        <taxon>Fungi</taxon>
        <taxon>Fungi incertae sedis</taxon>
        <taxon>Mucoromycota</taxon>
        <taxon>Mucoromycotina</taxon>
        <taxon>Endogonomycetes</taxon>
        <taxon>Endogonales</taxon>
        <taxon>Endogonaceae</taxon>
        <taxon>Jimgerdemannia</taxon>
    </lineage>
</organism>
<feature type="binding site" evidence="3">
    <location>
        <begin position="43"/>
        <end position="45"/>
    </location>
    <ligand>
        <name>L-histidine</name>
        <dbReference type="ChEBI" id="CHEBI:57595"/>
    </ligand>
</feature>
<evidence type="ECO:0000256" key="3">
    <source>
        <dbReference type="PIRSR" id="PIRSR001549-1"/>
    </source>
</evidence>
<dbReference type="OrthoDB" id="1906957at2759"/>
<evidence type="ECO:0000256" key="1">
    <source>
        <dbReference type="ARBA" id="ARBA00012815"/>
    </source>
</evidence>
<evidence type="ECO:0000259" key="5">
    <source>
        <dbReference type="Pfam" id="PF13393"/>
    </source>
</evidence>
<feature type="binding site" evidence="3">
    <location>
        <begin position="256"/>
        <end position="257"/>
    </location>
    <ligand>
        <name>L-histidine</name>
        <dbReference type="ChEBI" id="CHEBI:57595"/>
    </ligand>
</feature>
<comment type="caution">
    <text evidence="6">The sequence shown here is derived from an EMBL/GenBank/DDBJ whole genome shotgun (WGS) entry which is preliminary data.</text>
</comment>
<feature type="binding site" evidence="3">
    <location>
        <position position="94"/>
    </location>
    <ligand>
        <name>L-histidine</name>
        <dbReference type="ChEBI" id="CHEBI:57595"/>
    </ligand>
</feature>
<proteinExistence type="predicted"/>
<dbReference type="PANTHER" id="PTHR43707">
    <property type="entry name" value="HISTIDYL-TRNA SYNTHETASE"/>
    <property type="match status" value="1"/>
</dbReference>
<feature type="binding site" evidence="3">
    <location>
        <position position="252"/>
    </location>
    <ligand>
        <name>L-histidine</name>
        <dbReference type="ChEBI" id="CHEBI:57595"/>
    </ligand>
</feature>
<evidence type="ECO:0000313" key="6">
    <source>
        <dbReference type="EMBL" id="RUO95379.1"/>
    </source>
</evidence>
<dbReference type="InterPro" id="IPR041715">
    <property type="entry name" value="HisRS-like_core"/>
</dbReference>
<dbReference type="PANTHER" id="PTHR43707:SF1">
    <property type="entry name" value="HISTIDINE--TRNA LIGASE, MITOCHONDRIAL-RELATED"/>
    <property type="match status" value="1"/>
</dbReference>